<dbReference type="AlphaFoldDB" id="A0A7S1U7E8"/>
<sequence>MNAARGGAMAARALRARAATSTKVQRRGFFDNIYKTKNSILEESKQINDLHNHNFMHYKRGQPDIILNYVIYGLCGLGSLMATKGIFYEMANGYGTCLRRRSCATAWDGVRRSLFSPNQISLPYAGKKPI</sequence>
<evidence type="ECO:0000313" key="1">
    <source>
        <dbReference type="EMBL" id="CAD9259456.1"/>
    </source>
</evidence>
<reference evidence="1" key="1">
    <citation type="submission" date="2021-01" db="EMBL/GenBank/DDBJ databases">
        <authorList>
            <person name="Corre E."/>
            <person name="Pelletier E."/>
            <person name="Niang G."/>
            <person name="Scheremetjew M."/>
            <person name="Finn R."/>
            <person name="Kale V."/>
            <person name="Holt S."/>
            <person name="Cochrane G."/>
            <person name="Meng A."/>
            <person name="Brown T."/>
            <person name="Cohen L."/>
        </authorList>
    </citation>
    <scope>NUCLEOTIDE SEQUENCE</scope>
    <source>
        <strain evidence="1">CCMP2877</strain>
    </source>
</reference>
<protein>
    <submittedName>
        <fullName evidence="1">Uncharacterized protein</fullName>
    </submittedName>
</protein>
<proteinExistence type="predicted"/>
<name>A0A7S1U7E8_9STRA</name>
<accession>A0A7S1U7E8</accession>
<organism evidence="1">
    <name type="scientific">Phaeomonas parva</name>
    <dbReference type="NCBI Taxonomy" id="124430"/>
    <lineage>
        <taxon>Eukaryota</taxon>
        <taxon>Sar</taxon>
        <taxon>Stramenopiles</taxon>
        <taxon>Ochrophyta</taxon>
        <taxon>Pinguiophyceae</taxon>
        <taxon>Pinguiochrysidales</taxon>
        <taxon>Pinguiochrysidaceae</taxon>
        <taxon>Phaeomonas</taxon>
    </lineage>
</organism>
<dbReference type="EMBL" id="HBGJ01028009">
    <property type="protein sequence ID" value="CAD9259456.1"/>
    <property type="molecule type" value="Transcribed_RNA"/>
</dbReference>
<gene>
    <name evidence="1" type="ORF">PPAR1163_LOCUS17830</name>
</gene>